<evidence type="ECO:0000313" key="2">
    <source>
        <dbReference type="Proteomes" id="UP000015106"/>
    </source>
</evidence>
<reference evidence="1" key="2">
    <citation type="submission" date="2022-06" db="UniProtKB">
        <authorList>
            <consortium name="EnsemblPlants"/>
        </authorList>
    </citation>
    <scope>IDENTIFICATION</scope>
</reference>
<dbReference type="EnsemblPlants" id="TuG1812S0002545500.01.T01">
    <property type="protein sequence ID" value="TuG1812S0002545500.01.T01"/>
    <property type="gene ID" value="TuG1812S0002545500.01"/>
</dbReference>
<dbReference type="Gramene" id="TuG1812S0002545500.01.T01">
    <property type="protein sequence ID" value="TuG1812S0002545500.01.T01"/>
    <property type="gene ID" value="TuG1812S0002545500.01"/>
</dbReference>
<dbReference type="GO" id="GO:0031011">
    <property type="term" value="C:Ino80 complex"/>
    <property type="evidence" value="ECO:0007669"/>
    <property type="project" value="InterPro"/>
</dbReference>
<proteinExistence type="predicted"/>
<dbReference type="PANTHER" id="PTHR13052">
    <property type="entry name" value="NFRKB-RELATED"/>
    <property type="match status" value="1"/>
</dbReference>
<reference evidence="2" key="1">
    <citation type="journal article" date="2013" name="Nature">
        <title>Draft genome of the wheat A-genome progenitor Triticum urartu.</title>
        <authorList>
            <person name="Ling H.Q."/>
            <person name="Zhao S."/>
            <person name="Liu D."/>
            <person name="Wang J."/>
            <person name="Sun H."/>
            <person name="Zhang C."/>
            <person name="Fan H."/>
            <person name="Li D."/>
            <person name="Dong L."/>
            <person name="Tao Y."/>
            <person name="Gao C."/>
            <person name="Wu H."/>
            <person name="Li Y."/>
            <person name="Cui Y."/>
            <person name="Guo X."/>
            <person name="Zheng S."/>
            <person name="Wang B."/>
            <person name="Yu K."/>
            <person name="Liang Q."/>
            <person name="Yang W."/>
            <person name="Lou X."/>
            <person name="Chen J."/>
            <person name="Feng M."/>
            <person name="Jian J."/>
            <person name="Zhang X."/>
            <person name="Luo G."/>
            <person name="Jiang Y."/>
            <person name="Liu J."/>
            <person name="Wang Z."/>
            <person name="Sha Y."/>
            <person name="Zhang B."/>
            <person name="Wu H."/>
            <person name="Tang D."/>
            <person name="Shen Q."/>
            <person name="Xue P."/>
            <person name="Zou S."/>
            <person name="Wang X."/>
            <person name="Liu X."/>
            <person name="Wang F."/>
            <person name="Yang Y."/>
            <person name="An X."/>
            <person name="Dong Z."/>
            <person name="Zhang K."/>
            <person name="Zhang X."/>
            <person name="Luo M.C."/>
            <person name="Dvorak J."/>
            <person name="Tong Y."/>
            <person name="Wang J."/>
            <person name="Yang H."/>
            <person name="Li Z."/>
            <person name="Wang D."/>
            <person name="Zhang A."/>
            <person name="Wang J."/>
        </authorList>
    </citation>
    <scope>NUCLEOTIDE SEQUENCE</scope>
    <source>
        <strain evidence="2">cv. G1812</strain>
    </source>
</reference>
<dbReference type="AlphaFoldDB" id="A0A8R7RBN0"/>
<protein>
    <recommendedName>
        <fullName evidence="3">DUF632 domain-containing protein</fullName>
    </recommendedName>
</protein>
<evidence type="ECO:0000313" key="1">
    <source>
        <dbReference type="EnsemblPlants" id="TuG1812S0002545500.01.T01"/>
    </source>
</evidence>
<evidence type="ECO:0008006" key="3">
    <source>
        <dbReference type="Google" id="ProtNLM"/>
    </source>
</evidence>
<dbReference type="PANTHER" id="PTHR13052:SF2">
    <property type="entry name" value="NUCLEAR FACTOR KAPPA-B-BINDING PROTEIN"/>
    <property type="match status" value="1"/>
</dbReference>
<keyword evidence="2" id="KW-1185">Reference proteome</keyword>
<dbReference type="InterPro" id="IPR024867">
    <property type="entry name" value="NFRKB"/>
</dbReference>
<dbReference type="Proteomes" id="UP000015106">
    <property type="component" value="Unassembled WGS sequence"/>
</dbReference>
<organism evidence="1 2">
    <name type="scientific">Triticum urartu</name>
    <name type="common">Red wild einkorn</name>
    <name type="synonym">Crithodium urartu</name>
    <dbReference type="NCBI Taxonomy" id="4572"/>
    <lineage>
        <taxon>Eukaryota</taxon>
        <taxon>Viridiplantae</taxon>
        <taxon>Streptophyta</taxon>
        <taxon>Embryophyta</taxon>
        <taxon>Tracheophyta</taxon>
        <taxon>Spermatophyta</taxon>
        <taxon>Magnoliopsida</taxon>
        <taxon>Liliopsida</taxon>
        <taxon>Poales</taxon>
        <taxon>Poaceae</taxon>
        <taxon>BOP clade</taxon>
        <taxon>Pooideae</taxon>
        <taxon>Triticodae</taxon>
        <taxon>Triticeae</taxon>
        <taxon>Triticinae</taxon>
        <taxon>Triticum</taxon>
    </lineage>
</organism>
<sequence>MLTGQNHHFGNPLVTWSSSLCSAHLHPDAILHKEQQIRADNKAYHALLNNYHSDITETLTRWRDKWLTCDNPKSLFR</sequence>
<accession>A0A8R7RBN0</accession>
<name>A0A8R7RBN0_TRIUA</name>